<feature type="compositionally biased region" description="Basic and acidic residues" evidence="1">
    <location>
        <begin position="29"/>
        <end position="50"/>
    </location>
</feature>
<dbReference type="EMBL" id="CADEPI010000035">
    <property type="protein sequence ID" value="CAB3367925.1"/>
    <property type="molecule type" value="Genomic_DNA"/>
</dbReference>
<feature type="region of interest" description="Disordered" evidence="1">
    <location>
        <begin position="79"/>
        <end position="102"/>
    </location>
</feature>
<dbReference type="Proteomes" id="UP000494165">
    <property type="component" value="Unassembled WGS sequence"/>
</dbReference>
<organism evidence="3 4">
    <name type="scientific">Cloeon dipterum</name>
    <dbReference type="NCBI Taxonomy" id="197152"/>
    <lineage>
        <taxon>Eukaryota</taxon>
        <taxon>Metazoa</taxon>
        <taxon>Ecdysozoa</taxon>
        <taxon>Arthropoda</taxon>
        <taxon>Hexapoda</taxon>
        <taxon>Insecta</taxon>
        <taxon>Pterygota</taxon>
        <taxon>Palaeoptera</taxon>
        <taxon>Ephemeroptera</taxon>
        <taxon>Pisciforma</taxon>
        <taxon>Baetidae</taxon>
        <taxon>Cloeon</taxon>
    </lineage>
</organism>
<keyword evidence="2" id="KW-0732">Signal</keyword>
<comment type="caution">
    <text evidence="3">The sequence shown here is derived from an EMBL/GenBank/DDBJ whole genome shotgun (WGS) entry which is preliminary data.</text>
</comment>
<sequence length="423" mass="46572">MPRSRKLIVLAVCLALFTSHMASAAPGEVKAEKTDSEKSAESTADEGKDELLKVAESGLPPRIVKQVNHVNEDNSYTVGHAAEDDSAGGGGGQEGRKAPAVRRQLRYRRPQGSESPEDPSPVLSMLLRRSRQGPRTDADELLRIQQQQYLYQGDSGDVYGSGYHVADAQLRQQLRGRVQNAVLRQLTPPQLAELQQYVTPEARRALNPSLRALMSPVLDYLSGREELYDPYLFYPGQQVQYPVMQRQQVAGYGQPGLYDDLRYALLQRVMLAARLLGVDGSLGLGRYGGYDNDQYSDRLLGRFYTQPDPRLAYNLRSLPYQQALQIARETHERQLAAYQASIAAQGGAVRAVYPRGEVDPTPFVIHTPETTPGAAEYEYSTVTPASVVRATSARPSNIQRVRNVQVIPGAAPSPSTTASSRGY</sequence>
<dbReference type="OrthoDB" id="6771694at2759"/>
<evidence type="ECO:0008006" key="5">
    <source>
        <dbReference type="Google" id="ProtNLM"/>
    </source>
</evidence>
<feature type="signal peptide" evidence="2">
    <location>
        <begin position="1"/>
        <end position="24"/>
    </location>
</feature>
<evidence type="ECO:0000256" key="2">
    <source>
        <dbReference type="SAM" id="SignalP"/>
    </source>
</evidence>
<evidence type="ECO:0000313" key="4">
    <source>
        <dbReference type="Proteomes" id="UP000494165"/>
    </source>
</evidence>
<accession>A0A8S1CRL7</accession>
<feature type="region of interest" description="Disordered" evidence="1">
    <location>
        <begin position="25"/>
        <end position="50"/>
    </location>
</feature>
<gene>
    <name evidence="3" type="ORF">CLODIP_2_CD08413</name>
</gene>
<dbReference type="AlphaFoldDB" id="A0A8S1CRL7"/>
<feature type="chain" id="PRO_5035940785" description="DUF3300 domain-containing protein" evidence="2">
    <location>
        <begin position="25"/>
        <end position="423"/>
    </location>
</feature>
<proteinExistence type="predicted"/>
<name>A0A8S1CRL7_9INSE</name>
<reference evidence="3 4" key="1">
    <citation type="submission" date="2020-04" db="EMBL/GenBank/DDBJ databases">
        <authorList>
            <person name="Alioto T."/>
            <person name="Alioto T."/>
            <person name="Gomez Garrido J."/>
        </authorList>
    </citation>
    <scope>NUCLEOTIDE SEQUENCE [LARGE SCALE GENOMIC DNA]</scope>
</reference>
<evidence type="ECO:0000313" key="3">
    <source>
        <dbReference type="EMBL" id="CAB3367925.1"/>
    </source>
</evidence>
<protein>
    <recommendedName>
        <fullName evidence="5">DUF3300 domain-containing protein</fullName>
    </recommendedName>
</protein>
<keyword evidence="4" id="KW-1185">Reference proteome</keyword>
<evidence type="ECO:0000256" key="1">
    <source>
        <dbReference type="SAM" id="MobiDB-lite"/>
    </source>
</evidence>